<dbReference type="RefSeq" id="WP_109775946.1">
    <property type="nucleotide sequence ID" value="NZ_QGDQ01000028.1"/>
</dbReference>
<proteinExistence type="predicted"/>
<name>A0A316AG92_9ACTN</name>
<gene>
    <name evidence="1" type="ORF">BXY45_12839</name>
</gene>
<sequence length="166" mass="17430">MSSLRGDGATRSAGASVLMGASLHLTCDGRWLPTLDTAESWERLRSQRVGRLAYTDAVLPAVVPVNFTVVGTDVVIAATPGDKVTAAVRGAVVAFEVDQTDPVTRTGWSVTVVGPARLLADPHLAAQLREDGLVPWAPSPVATYLAVSVQVIAGRRLTEDDDDGQV</sequence>
<dbReference type="Proteomes" id="UP000245469">
    <property type="component" value="Unassembled WGS sequence"/>
</dbReference>
<dbReference type="Pfam" id="PF12900">
    <property type="entry name" value="Pyridox_ox_2"/>
    <property type="match status" value="1"/>
</dbReference>
<dbReference type="Gene3D" id="2.30.110.10">
    <property type="entry name" value="Electron Transport, Fmn-binding Protein, Chain A"/>
    <property type="match status" value="1"/>
</dbReference>
<evidence type="ECO:0000313" key="2">
    <source>
        <dbReference type="Proteomes" id="UP000245469"/>
    </source>
</evidence>
<dbReference type="SUPFAM" id="SSF50475">
    <property type="entry name" value="FMN-binding split barrel"/>
    <property type="match status" value="1"/>
</dbReference>
<dbReference type="OrthoDB" id="3212118at2"/>
<evidence type="ECO:0000313" key="1">
    <source>
        <dbReference type="EMBL" id="PWJ48837.1"/>
    </source>
</evidence>
<keyword evidence="2" id="KW-1185">Reference proteome</keyword>
<comment type="caution">
    <text evidence="1">The sequence shown here is derived from an EMBL/GenBank/DDBJ whole genome shotgun (WGS) entry which is preliminary data.</text>
</comment>
<accession>A0A316AG92</accession>
<dbReference type="InterPro" id="IPR024747">
    <property type="entry name" value="Pyridox_Oxase-rel"/>
</dbReference>
<dbReference type="AlphaFoldDB" id="A0A316AG92"/>
<dbReference type="EMBL" id="QGDQ01000028">
    <property type="protein sequence ID" value="PWJ48837.1"/>
    <property type="molecule type" value="Genomic_DNA"/>
</dbReference>
<reference evidence="1 2" key="1">
    <citation type="submission" date="2018-03" db="EMBL/GenBank/DDBJ databases">
        <title>Genomic Encyclopedia of Archaeal and Bacterial Type Strains, Phase II (KMG-II): from individual species to whole genera.</title>
        <authorList>
            <person name="Goeker M."/>
        </authorList>
    </citation>
    <scope>NUCLEOTIDE SEQUENCE [LARGE SCALE GENOMIC DNA]</scope>
    <source>
        <strain evidence="1 2">DSM 44889</strain>
    </source>
</reference>
<organism evidence="1 2">
    <name type="scientific">Quadrisphaera granulorum</name>
    <dbReference type="NCBI Taxonomy" id="317664"/>
    <lineage>
        <taxon>Bacteria</taxon>
        <taxon>Bacillati</taxon>
        <taxon>Actinomycetota</taxon>
        <taxon>Actinomycetes</taxon>
        <taxon>Kineosporiales</taxon>
        <taxon>Kineosporiaceae</taxon>
        <taxon>Quadrisphaera</taxon>
    </lineage>
</organism>
<dbReference type="InterPro" id="IPR012349">
    <property type="entry name" value="Split_barrel_FMN-bd"/>
</dbReference>
<protein>
    <submittedName>
        <fullName evidence="1">Pyridoxamine 5'-phosphate oxidase-like protein</fullName>
    </submittedName>
</protein>